<protein>
    <submittedName>
        <fullName evidence="1">Uncharacterized protein</fullName>
    </submittedName>
</protein>
<proteinExistence type="predicted"/>
<sequence>MKLLMHFLKQVVILPVHFPIYRVTIHGCV</sequence>
<dbReference type="EMBL" id="UZAL01040053">
    <property type="protein sequence ID" value="VDP76436.1"/>
    <property type="molecule type" value="Genomic_DNA"/>
</dbReference>
<name>A0A183PV16_9TREM</name>
<dbReference type="Proteomes" id="UP000269396">
    <property type="component" value="Unassembled WGS sequence"/>
</dbReference>
<evidence type="ECO:0000313" key="2">
    <source>
        <dbReference type="Proteomes" id="UP000269396"/>
    </source>
</evidence>
<accession>A0A183PV16</accession>
<organism evidence="1 2">
    <name type="scientific">Schistosoma mattheei</name>
    <dbReference type="NCBI Taxonomy" id="31246"/>
    <lineage>
        <taxon>Eukaryota</taxon>
        <taxon>Metazoa</taxon>
        <taxon>Spiralia</taxon>
        <taxon>Lophotrochozoa</taxon>
        <taxon>Platyhelminthes</taxon>
        <taxon>Trematoda</taxon>
        <taxon>Digenea</taxon>
        <taxon>Strigeidida</taxon>
        <taxon>Schistosomatoidea</taxon>
        <taxon>Schistosomatidae</taxon>
        <taxon>Schistosoma</taxon>
    </lineage>
</organism>
<gene>
    <name evidence="1" type="ORF">SMTD_LOCUS18202</name>
</gene>
<dbReference type="AlphaFoldDB" id="A0A183PV16"/>
<evidence type="ECO:0000313" key="1">
    <source>
        <dbReference type="EMBL" id="VDP76436.1"/>
    </source>
</evidence>
<reference evidence="1 2" key="1">
    <citation type="submission" date="2018-11" db="EMBL/GenBank/DDBJ databases">
        <authorList>
            <consortium name="Pathogen Informatics"/>
        </authorList>
    </citation>
    <scope>NUCLEOTIDE SEQUENCE [LARGE SCALE GENOMIC DNA]</scope>
    <source>
        <strain>Denwood</strain>
        <strain evidence="2">Zambia</strain>
    </source>
</reference>
<keyword evidence="2" id="KW-1185">Reference proteome</keyword>